<protein>
    <recommendedName>
        <fullName evidence="1">F-box domain-containing protein</fullName>
    </recommendedName>
</protein>
<dbReference type="Proteomes" id="UP000076798">
    <property type="component" value="Unassembled WGS sequence"/>
</dbReference>
<dbReference type="EMBL" id="KV428035">
    <property type="protein sequence ID" value="KZT40225.1"/>
    <property type="molecule type" value="Genomic_DNA"/>
</dbReference>
<dbReference type="Pfam" id="PF12937">
    <property type="entry name" value="F-box-like"/>
    <property type="match status" value="1"/>
</dbReference>
<evidence type="ECO:0000313" key="2">
    <source>
        <dbReference type="EMBL" id="KZT40225.1"/>
    </source>
</evidence>
<sequence length="509" mass="57702">MAVQLLSLPPELLLKFLEGVSVEDVVRVAQTCSSLRSLTTSYKSSLCDTSNWHTLQLPFDRHPNALSSELLHSRAVESTKTASHIANSPLGVRGCFYLPFSDVGLDDDPSDPPTNFFVHGNIIAFRSQSKLFVIRVSDLEIDRRTIDFPLQMGDLRYHIAYQLSEDQSMLYVASYAYHPKQKISSLQVREIGVSDPAFGVTFSVFQIELPAVESPWESGFSNSVSVRDPYAVAVTCMDCTVVNWKRGTGIKFLFFEPAEEHLVPLHTNYLTSGITSVQFHPVDSYMILSRTYSHGQGNAKFFSVDIPANMAPLTRDMSDDSFWIMRYLRPHPLPSFTATADDFNYRIFPKGFRRLPDSTWVFEAVAYGTSNMEGPLEQGIVEENRVFQVLYNVADWTYQTHFLNVKLSEQEREFFYPMGNYKEGGQVIFPLLDLTREEGDYHIIFPEFGNGSGCDVGWVKLKVEGLLENKDSIEEVSYIETWKAFFAAFDTASGSLYLCLPRGILIFRY</sequence>
<dbReference type="InterPro" id="IPR001810">
    <property type="entry name" value="F-box_dom"/>
</dbReference>
<dbReference type="PROSITE" id="PS50181">
    <property type="entry name" value="FBOX"/>
    <property type="match status" value="1"/>
</dbReference>
<organism evidence="2 3">
    <name type="scientific">Sistotremastrum suecicum HHB10207 ss-3</name>
    <dbReference type="NCBI Taxonomy" id="1314776"/>
    <lineage>
        <taxon>Eukaryota</taxon>
        <taxon>Fungi</taxon>
        <taxon>Dikarya</taxon>
        <taxon>Basidiomycota</taxon>
        <taxon>Agaricomycotina</taxon>
        <taxon>Agaricomycetes</taxon>
        <taxon>Sistotremastrales</taxon>
        <taxon>Sistotremastraceae</taxon>
        <taxon>Sistotremastrum</taxon>
    </lineage>
</organism>
<proteinExistence type="predicted"/>
<dbReference type="AlphaFoldDB" id="A0A166F321"/>
<dbReference type="InterPro" id="IPR036047">
    <property type="entry name" value="F-box-like_dom_sf"/>
</dbReference>
<dbReference type="SUPFAM" id="SSF81383">
    <property type="entry name" value="F-box domain"/>
    <property type="match status" value="1"/>
</dbReference>
<name>A0A166F321_9AGAM</name>
<evidence type="ECO:0000259" key="1">
    <source>
        <dbReference type="PROSITE" id="PS50181"/>
    </source>
</evidence>
<keyword evidence="3" id="KW-1185">Reference proteome</keyword>
<feature type="domain" description="F-box" evidence="1">
    <location>
        <begin position="2"/>
        <end position="55"/>
    </location>
</feature>
<gene>
    <name evidence="2" type="ORF">SISSUDRAFT_1044453</name>
</gene>
<reference evidence="2 3" key="1">
    <citation type="journal article" date="2016" name="Mol. Biol. Evol.">
        <title>Comparative Genomics of Early-Diverging Mushroom-Forming Fungi Provides Insights into the Origins of Lignocellulose Decay Capabilities.</title>
        <authorList>
            <person name="Nagy L.G."/>
            <person name="Riley R."/>
            <person name="Tritt A."/>
            <person name="Adam C."/>
            <person name="Daum C."/>
            <person name="Floudas D."/>
            <person name="Sun H."/>
            <person name="Yadav J.S."/>
            <person name="Pangilinan J."/>
            <person name="Larsson K.H."/>
            <person name="Matsuura K."/>
            <person name="Barry K."/>
            <person name="Labutti K."/>
            <person name="Kuo R."/>
            <person name="Ohm R.A."/>
            <person name="Bhattacharya S.S."/>
            <person name="Shirouzu T."/>
            <person name="Yoshinaga Y."/>
            <person name="Martin F.M."/>
            <person name="Grigoriev I.V."/>
            <person name="Hibbett D.S."/>
        </authorList>
    </citation>
    <scope>NUCLEOTIDE SEQUENCE [LARGE SCALE GENOMIC DNA]</scope>
    <source>
        <strain evidence="2 3">HHB10207 ss-3</strain>
    </source>
</reference>
<accession>A0A166F321</accession>
<evidence type="ECO:0000313" key="3">
    <source>
        <dbReference type="Proteomes" id="UP000076798"/>
    </source>
</evidence>